<keyword evidence="7" id="KW-0732">Signal</keyword>
<dbReference type="AlphaFoldDB" id="A0AAD7F9G7"/>
<dbReference type="CDD" id="cd23507">
    <property type="entry name" value="hydrophobin_I"/>
    <property type="match status" value="1"/>
</dbReference>
<evidence type="ECO:0000313" key="9">
    <source>
        <dbReference type="Proteomes" id="UP001221142"/>
    </source>
</evidence>
<evidence type="ECO:0000256" key="4">
    <source>
        <dbReference type="ARBA" id="ARBA00022525"/>
    </source>
</evidence>
<comment type="similarity">
    <text evidence="2 7">Belongs to the fungal hydrophobin family.</text>
</comment>
<evidence type="ECO:0000256" key="1">
    <source>
        <dbReference type="ARBA" id="ARBA00004191"/>
    </source>
</evidence>
<comment type="subcellular location">
    <subcellularLocation>
        <location evidence="1 7">Secreted</location>
        <location evidence="1 7">Cell wall</location>
    </subcellularLocation>
</comment>
<evidence type="ECO:0000256" key="5">
    <source>
        <dbReference type="ARBA" id="ARBA00023157"/>
    </source>
</evidence>
<dbReference type="SMART" id="SM00075">
    <property type="entry name" value="HYDRO"/>
    <property type="match status" value="1"/>
</dbReference>
<comment type="caution">
    <text evidence="8">The sequence shown here is derived from an EMBL/GenBank/DDBJ whole genome shotgun (WGS) entry which is preliminary data.</text>
</comment>
<feature type="chain" id="PRO_5041782655" description="Hydrophobin" evidence="7">
    <location>
        <begin position="21"/>
        <end position="122"/>
    </location>
</feature>
<gene>
    <name evidence="8" type="ORF">FB45DRAFT_942469</name>
</gene>
<dbReference type="GO" id="GO:0009277">
    <property type="term" value="C:fungal-type cell wall"/>
    <property type="evidence" value="ECO:0007669"/>
    <property type="project" value="InterPro"/>
</dbReference>
<accession>A0AAD7F9G7</accession>
<dbReference type="InterPro" id="IPR001338">
    <property type="entry name" value="Class_I_Hydrophobin"/>
</dbReference>
<keyword evidence="9" id="KW-1185">Reference proteome</keyword>
<name>A0AAD7F9G7_9AGAR</name>
<dbReference type="GO" id="GO:0005199">
    <property type="term" value="F:structural constituent of cell wall"/>
    <property type="evidence" value="ECO:0007669"/>
    <property type="project" value="InterPro"/>
</dbReference>
<dbReference type="Pfam" id="PF01185">
    <property type="entry name" value="Hydrophobin"/>
    <property type="match status" value="1"/>
</dbReference>
<sequence>MLPHLARVVLLASFFAGTLSMPKPQSTNSGNPCATNTPQCCEGLTTADDSRAASLLGPLGIFLGDINWPHVRYLVFYAYHGVTCSPVLTMGVGGGSCSTNTVCCENNNFDGLINLGCVTIVL</sequence>
<reference evidence="8" key="1">
    <citation type="submission" date="2023-03" db="EMBL/GenBank/DDBJ databases">
        <title>Massive genome expansion in bonnet fungi (Mycena s.s.) driven by repeated elements and novel gene families across ecological guilds.</title>
        <authorList>
            <consortium name="Lawrence Berkeley National Laboratory"/>
            <person name="Harder C.B."/>
            <person name="Miyauchi S."/>
            <person name="Viragh M."/>
            <person name="Kuo A."/>
            <person name="Thoen E."/>
            <person name="Andreopoulos B."/>
            <person name="Lu D."/>
            <person name="Skrede I."/>
            <person name="Drula E."/>
            <person name="Henrissat B."/>
            <person name="Morin E."/>
            <person name="Kohler A."/>
            <person name="Barry K."/>
            <person name="LaButti K."/>
            <person name="Morin E."/>
            <person name="Salamov A."/>
            <person name="Lipzen A."/>
            <person name="Mereny Z."/>
            <person name="Hegedus B."/>
            <person name="Baldrian P."/>
            <person name="Stursova M."/>
            <person name="Weitz H."/>
            <person name="Taylor A."/>
            <person name="Grigoriev I.V."/>
            <person name="Nagy L.G."/>
            <person name="Martin F."/>
            <person name="Kauserud H."/>
        </authorList>
    </citation>
    <scope>NUCLEOTIDE SEQUENCE</scope>
    <source>
        <strain evidence="8">9284</strain>
    </source>
</reference>
<dbReference type="Proteomes" id="UP001221142">
    <property type="component" value="Unassembled WGS sequence"/>
</dbReference>
<dbReference type="EMBL" id="JARKIF010000035">
    <property type="protein sequence ID" value="KAJ7610432.1"/>
    <property type="molecule type" value="Genomic_DNA"/>
</dbReference>
<evidence type="ECO:0000256" key="7">
    <source>
        <dbReference type="RuleBase" id="RU365009"/>
    </source>
</evidence>
<evidence type="ECO:0000313" key="8">
    <source>
        <dbReference type="EMBL" id="KAJ7610432.1"/>
    </source>
</evidence>
<evidence type="ECO:0000256" key="3">
    <source>
        <dbReference type="ARBA" id="ARBA00022512"/>
    </source>
</evidence>
<organism evidence="8 9">
    <name type="scientific">Roridomyces roridus</name>
    <dbReference type="NCBI Taxonomy" id="1738132"/>
    <lineage>
        <taxon>Eukaryota</taxon>
        <taxon>Fungi</taxon>
        <taxon>Dikarya</taxon>
        <taxon>Basidiomycota</taxon>
        <taxon>Agaricomycotina</taxon>
        <taxon>Agaricomycetes</taxon>
        <taxon>Agaricomycetidae</taxon>
        <taxon>Agaricales</taxon>
        <taxon>Marasmiineae</taxon>
        <taxon>Mycenaceae</taxon>
        <taxon>Roridomyces</taxon>
    </lineage>
</organism>
<keyword evidence="5 7" id="KW-1015">Disulfide bond</keyword>
<protein>
    <recommendedName>
        <fullName evidence="7">Hydrophobin</fullName>
    </recommendedName>
</protein>
<evidence type="ECO:0000256" key="6">
    <source>
        <dbReference type="ARBA" id="ARBA00093546"/>
    </source>
</evidence>
<keyword evidence="4 7" id="KW-0964">Secreted</keyword>
<keyword evidence="3 7" id="KW-0134">Cell wall</keyword>
<comment type="subunit">
    <text evidence="6">Self-assembles to form functional amyloid fibrils called rodlets. Self-assembly into fibrillar rodlets occurs spontaneously at hydrophobic:hydrophilic interfaces and the rodlets further associate laterally to form amphipathic monolayers.</text>
</comment>
<proteinExistence type="inferred from homology"/>
<feature type="signal peptide" evidence="7">
    <location>
        <begin position="1"/>
        <end position="20"/>
    </location>
</feature>
<evidence type="ECO:0000256" key="2">
    <source>
        <dbReference type="ARBA" id="ARBA00010446"/>
    </source>
</evidence>